<dbReference type="InterPro" id="IPR029058">
    <property type="entry name" value="AB_hydrolase_fold"/>
</dbReference>
<dbReference type="Gene3D" id="3.40.50.1820">
    <property type="entry name" value="alpha/beta hydrolase"/>
    <property type="match status" value="1"/>
</dbReference>
<dbReference type="STRING" id="1050174.CEPID_01405"/>
<dbReference type="InterPro" id="IPR000073">
    <property type="entry name" value="AB_hydrolase_1"/>
</dbReference>
<name>A0A0G3GTM8_9CORY</name>
<proteinExistence type="predicted"/>
<dbReference type="KEGG" id="cei:CEPID_01405"/>
<evidence type="ECO:0000313" key="3">
    <source>
        <dbReference type="Proteomes" id="UP000035368"/>
    </source>
</evidence>
<dbReference type="SUPFAM" id="SSF53474">
    <property type="entry name" value="alpha/beta-Hydrolases"/>
    <property type="match status" value="1"/>
</dbReference>
<dbReference type="EMBL" id="CP011541">
    <property type="protein sequence ID" value="AKK02167.1"/>
    <property type="molecule type" value="Genomic_DNA"/>
</dbReference>
<feature type="domain" description="AB hydrolase-1" evidence="1">
    <location>
        <begin position="41"/>
        <end position="160"/>
    </location>
</feature>
<dbReference type="Pfam" id="PF00561">
    <property type="entry name" value="Abhydrolase_1"/>
    <property type="match status" value="1"/>
</dbReference>
<dbReference type="AlphaFoldDB" id="A0A0G3GTM8"/>
<dbReference type="Proteomes" id="UP000035368">
    <property type="component" value="Chromosome"/>
</dbReference>
<dbReference type="GO" id="GO:0016787">
    <property type="term" value="F:hydrolase activity"/>
    <property type="evidence" value="ECO:0007669"/>
    <property type="project" value="UniProtKB-KW"/>
</dbReference>
<dbReference type="OrthoDB" id="2987348at2"/>
<evidence type="ECO:0000259" key="1">
    <source>
        <dbReference type="Pfam" id="PF00561"/>
    </source>
</evidence>
<sequence>MQHPVSPGALAIPGPFQHELVHTRGTRLHAATAGNPRAPFVLLLHDALGGWFDFLRLIPLLSADFHVAAATARGFGQSDKPPSGYTIRFAVGDAAGLIGALGHEDAVVVAHGSATRAATTLAANYPERVQRLILIDPLGRNNLWTVRRNQALARVSSRVPQRVARKSLLDPTESSELVELRSLAYQVGGTHAARLKHTRLPLAPLPINWHSTAQQPTSTLHGMPQWYSPEECAATIIQV</sequence>
<dbReference type="RefSeq" id="WP_052843274.1">
    <property type="nucleotide sequence ID" value="NZ_CP011541.1"/>
</dbReference>
<keyword evidence="3" id="KW-1185">Reference proteome</keyword>
<gene>
    <name evidence="2" type="ORF">CEPID_01405</name>
</gene>
<dbReference type="PANTHER" id="PTHR43329">
    <property type="entry name" value="EPOXIDE HYDROLASE"/>
    <property type="match status" value="1"/>
</dbReference>
<keyword evidence="2" id="KW-0378">Hydrolase</keyword>
<protein>
    <submittedName>
        <fullName evidence="2">Alpha/beta hydrolase family</fullName>
    </submittedName>
</protein>
<dbReference type="PATRIC" id="fig|1050174.4.peg.286"/>
<dbReference type="PRINTS" id="PR00111">
    <property type="entry name" value="ABHYDROLASE"/>
</dbReference>
<evidence type="ECO:0000313" key="2">
    <source>
        <dbReference type="EMBL" id="AKK02167.1"/>
    </source>
</evidence>
<organism evidence="2 3">
    <name type="scientific">Corynebacterium epidermidicanis</name>
    <dbReference type="NCBI Taxonomy" id="1050174"/>
    <lineage>
        <taxon>Bacteria</taxon>
        <taxon>Bacillati</taxon>
        <taxon>Actinomycetota</taxon>
        <taxon>Actinomycetes</taxon>
        <taxon>Mycobacteriales</taxon>
        <taxon>Corynebacteriaceae</taxon>
        <taxon>Corynebacterium</taxon>
    </lineage>
</organism>
<accession>A0A0G3GTM8</accession>
<reference evidence="2 3" key="1">
    <citation type="submission" date="2015-05" db="EMBL/GenBank/DDBJ databases">
        <title>Complete genome sequence of Corynebacterium epidermidicanis DSM 45586, isolated from the skin of a dog suffering from pruritus.</title>
        <authorList>
            <person name="Ruckert C."/>
            <person name="Albersmeier A."/>
            <person name="Winkler A."/>
            <person name="Tauch A."/>
        </authorList>
    </citation>
    <scope>NUCLEOTIDE SEQUENCE [LARGE SCALE GENOMIC DNA]</scope>
    <source>
        <strain evidence="2 3">DSM 45586</strain>
    </source>
</reference>